<dbReference type="Pfam" id="PF08951">
    <property type="entry name" value="EntA_Immun"/>
    <property type="match status" value="1"/>
</dbReference>
<dbReference type="InterPro" id="IPR015046">
    <property type="entry name" value="LciA_Immunity-like"/>
</dbReference>
<dbReference type="SUPFAM" id="SSF109797">
    <property type="entry name" value="Bacteriocin immunity protein-like"/>
    <property type="match status" value="1"/>
</dbReference>
<sequence>MDEKSNNLIKILGAAYNNQAIKNNSELKKVVEECARPLMGNNDDKVYFEVIAKLSHSVVNYYKTSRETVPEEIRAIYEQIQKDVPAKSVVGKRLRRQFKDDKLASIL</sequence>
<dbReference type="RefSeq" id="WP_041499541.1">
    <property type="nucleotide sequence ID" value="NZ_BJDV01000001.1"/>
</dbReference>
<name>A0A0K2LD06_9LACO</name>
<evidence type="ECO:0000313" key="3">
    <source>
        <dbReference type="Proteomes" id="UP000061546"/>
    </source>
</evidence>
<dbReference type="KEGG" id="lhi:JP39_07290"/>
<proteinExistence type="predicted"/>
<dbReference type="Gene3D" id="1.20.1440.50">
    <property type="entry name" value="Ta0600-like"/>
    <property type="match status" value="1"/>
</dbReference>
<protein>
    <recommendedName>
        <fullName evidence="4">Bacteriocin immunity protein</fullName>
    </recommendedName>
</protein>
<gene>
    <name evidence="2" type="ORF">JP39_07290</name>
</gene>
<reference evidence="2 3" key="1">
    <citation type="submission" date="2015-08" db="EMBL/GenBank/DDBJ databases">
        <title>Genomic sequence of Lactobacillus heilongjiangensis DSM 28069, isolated from Chinese traditional pickle.</title>
        <authorList>
            <person name="Jiang X."/>
            <person name="Zheng B."/>
            <person name="Cheng H."/>
        </authorList>
    </citation>
    <scope>NUCLEOTIDE SEQUENCE [LARGE SCALE GENOMIC DNA]</scope>
    <source>
        <strain evidence="2 3">DSM 28069</strain>
    </source>
</reference>
<evidence type="ECO:0000256" key="1">
    <source>
        <dbReference type="ARBA" id="ARBA00023025"/>
    </source>
</evidence>
<keyword evidence="1" id="KW-0079">Bacteriocin immunity</keyword>
<dbReference type="EMBL" id="CP012559">
    <property type="protein sequence ID" value="ALB29186.1"/>
    <property type="molecule type" value="Genomic_DNA"/>
</dbReference>
<accession>A0A0K2LD06</accession>
<evidence type="ECO:0000313" key="2">
    <source>
        <dbReference type="EMBL" id="ALB29186.1"/>
    </source>
</evidence>
<dbReference type="Proteomes" id="UP000061546">
    <property type="component" value="Chromosome"/>
</dbReference>
<dbReference type="InterPro" id="IPR023130">
    <property type="entry name" value="Ta0600-like_sf"/>
</dbReference>
<dbReference type="GO" id="GO:0030153">
    <property type="term" value="P:bacteriocin immunity"/>
    <property type="evidence" value="ECO:0007669"/>
    <property type="project" value="UniProtKB-KW"/>
</dbReference>
<evidence type="ECO:0008006" key="4">
    <source>
        <dbReference type="Google" id="ProtNLM"/>
    </source>
</evidence>
<dbReference type="OrthoDB" id="2324256at2"/>
<keyword evidence="3" id="KW-1185">Reference proteome</keyword>
<organism evidence="2 3">
    <name type="scientific">Companilactobacillus heilongjiangensis</name>
    <dbReference type="NCBI Taxonomy" id="1074467"/>
    <lineage>
        <taxon>Bacteria</taxon>
        <taxon>Bacillati</taxon>
        <taxon>Bacillota</taxon>
        <taxon>Bacilli</taxon>
        <taxon>Lactobacillales</taxon>
        <taxon>Lactobacillaceae</taxon>
        <taxon>Companilactobacillus</taxon>
    </lineage>
</organism>
<dbReference type="AlphaFoldDB" id="A0A0K2LD06"/>